<dbReference type="AlphaFoldDB" id="A0AAN8EIK6"/>
<dbReference type="NCBIfam" id="NF006056">
    <property type="entry name" value="PRK08204.1"/>
    <property type="match status" value="1"/>
</dbReference>
<name>A0AAN8EIK6_9EURO</name>
<proteinExistence type="predicted"/>
<evidence type="ECO:0000259" key="1">
    <source>
        <dbReference type="Pfam" id="PF01979"/>
    </source>
</evidence>
<feature type="domain" description="Amidohydrolase-related" evidence="1">
    <location>
        <begin position="56"/>
        <end position="424"/>
    </location>
</feature>
<dbReference type="SUPFAM" id="SSF51556">
    <property type="entry name" value="Metallo-dependent hydrolases"/>
    <property type="match status" value="1"/>
</dbReference>
<protein>
    <recommendedName>
        <fullName evidence="1">Amidohydrolase-related domain-containing protein</fullName>
    </recommendedName>
</protein>
<gene>
    <name evidence="2" type="ORF">OHC33_006771</name>
</gene>
<organism evidence="2 3">
    <name type="scientific">Knufia fluminis</name>
    <dbReference type="NCBI Taxonomy" id="191047"/>
    <lineage>
        <taxon>Eukaryota</taxon>
        <taxon>Fungi</taxon>
        <taxon>Dikarya</taxon>
        <taxon>Ascomycota</taxon>
        <taxon>Pezizomycotina</taxon>
        <taxon>Eurotiomycetes</taxon>
        <taxon>Chaetothyriomycetidae</taxon>
        <taxon>Chaetothyriales</taxon>
        <taxon>Trichomeriaceae</taxon>
        <taxon>Knufia</taxon>
    </lineage>
</organism>
<accession>A0AAN8EIK6</accession>
<dbReference type="Proteomes" id="UP001316803">
    <property type="component" value="Unassembled WGS sequence"/>
</dbReference>
<dbReference type="Gene3D" id="3.20.20.140">
    <property type="entry name" value="Metal-dependent hydrolases"/>
    <property type="match status" value="1"/>
</dbReference>
<comment type="caution">
    <text evidence="2">The sequence shown here is derived from an EMBL/GenBank/DDBJ whole genome shotgun (WGS) entry which is preliminary data.</text>
</comment>
<dbReference type="GO" id="GO:0016810">
    <property type="term" value="F:hydrolase activity, acting on carbon-nitrogen (but not peptide) bonds"/>
    <property type="evidence" value="ECO:0007669"/>
    <property type="project" value="InterPro"/>
</dbReference>
<dbReference type="InterPro" id="IPR011059">
    <property type="entry name" value="Metal-dep_hydrolase_composite"/>
</dbReference>
<keyword evidence="3" id="KW-1185">Reference proteome</keyword>
<dbReference type="InterPro" id="IPR006680">
    <property type="entry name" value="Amidohydro-rel"/>
</dbReference>
<evidence type="ECO:0000313" key="3">
    <source>
        <dbReference type="Proteomes" id="UP001316803"/>
    </source>
</evidence>
<dbReference type="PANTHER" id="PTHR43794">
    <property type="entry name" value="AMINOHYDROLASE SSNA-RELATED"/>
    <property type="match status" value="1"/>
</dbReference>
<dbReference type="EMBL" id="JAKLMC020000016">
    <property type="protein sequence ID" value="KAK5952298.1"/>
    <property type="molecule type" value="Genomic_DNA"/>
</dbReference>
<sequence length="483" mass="52479">MPGKYLIRNATAVTVDGKLGTIPNCDILIEDGIIAAVGPSLSVQGDATVIDGTDSIVSPGFVDTHRHTWQTQLRTVTTDYVLSDYALNIRTIYGSCYTPHDAYMGNLCGALESIDNGITYLVDHSHIMNSPEHADAAIKGLRDSKIRAVFCYGLYDNPSWEGSAIDESFNAKDSDWRLADAKRVREAQFPSNKPTDLVRFGFAPTEMELTTFDRTVHEIEYGRSLEAAVITGHVGIGKYDIGQHLVQKLEGKKLLGSDLLLSHCASLQDSELRAVRNSGVSLSSTPDTELQMGMGHPIAFKACQHGCIASIGIDITSNNPADMFQQMRLLLQAQRHKENEAHVGPLPSVAQKCYQVLRMATMGGAEAVGLKNVIGSITPGKRADLLITRCDSTRLTPVHDPVGALVLYANASDIDTVFIDGEVVKNKGVLTGSDWPAVRSDLRDSARAIMERAARAPRAELQQRAERIVKGNQLDPGVIQTKV</sequence>
<dbReference type="InterPro" id="IPR050287">
    <property type="entry name" value="MTA/SAH_deaminase"/>
</dbReference>
<dbReference type="Gene3D" id="2.30.40.10">
    <property type="entry name" value="Urease, subunit C, domain 1"/>
    <property type="match status" value="1"/>
</dbReference>
<evidence type="ECO:0000313" key="2">
    <source>
        <dbReference type="EMBL" id="KAK5952298.1"/>
    </source>
</evidence>
<dbReference type="InterPro" id="IPR032466">
    <property type="entry name" value="Metal_Hydrolase"/>
</dbReference>
<reference evidence="2 3" key="1">
    <citation type="submission" date="2022-12" db="EMBL/GenBank/DDBJ databases">
        <title>Genomic features and morphological characterization of a novel Knufia sp. strain isolated from spacecraft assembly facility.</title>
        <authorList>
            <person name="Teixeira M."/>
            <person name="Chander A.M."/>
            <person name="Stajich J.E."/>
            <person name="Venkateswaran K."/>
        </authorList>
    </citation>
    <scope>NUCLEOTIDE SEQUENCE [LARGE SCALE GENOMIC DNA]</scope>
    <source>
        <strain evidence="2 3">FJI-L2-BK-P2</strain>
    </source>
</reference>
<dbReference type="Pfam" id="PF01979">
    <property type="entry name" value="Amidohydro_1"/>
    <property type="match status" value="1"/>
</dbReference>
<dbReference type="PANTHER" id="PTHR43794:SF5">
    <property type="entry name" value="CHLOROHYDROLASE FAMILY PROTEIN"/>
    <property type="match status" value="1"/>
</dbReference>
<dbReference type="SUPFAM" id="SSF51338">
    <property type="entry name" value="Composite domain of metallo-dependent hydrolases"/>
    <property type="match status" value="2"/>
</dbReference>